<dbReference type="Proteomes" id="UP001237642">
    <property type="component" value="Unassembled WGS sequence"/>
</dbReference>
<evidence type="ECO:0000313" key="2">
    <source>
        <dbReference type="EMBL" id="KAK1397609.1"/>
    </source>
</evidence>
<dbReference type="Pfam" id="PF10551">
    <property type="entry name" value="MULE"/>
    <property type="match status" value="1"/>
</dbReference>
<dbReference type="AlphaFoldDB" id="A0AAD8N5K8"/>
<evidence type="ECO:0000259" key="1">
    <source>
        <dbReference type="Pfam" id="PF10551"/>
    </source>
</evidence>
<reference evidence="2" key="1">
    <citation type="submission" date="2023-02" db="EMBL/GenBank/DDBJ databases">
        <title>Genome of toxic invasive species Heracleum sosnowskyi carries increased number of genes despite the absence of recent whole-genome duplications.</title>
        <authorList>
            <person name="Schelkunov M."/>
            <person name="Shtratnikova V."/>
            <person name="Makarenko M."/>
            <person name="Klepikova A."/>
            <person name="Omelchenko D."/>
            <person name="Novikova G."/>
            <person name="Obukhova E."/>
            <person name="Bogdanov V."/>
            <person name="Penin A."/>
            <person name="Logacheva M."/>
        </authorList>
    </citation>
    <scope>NUCLEOTIDE SEQUENCE</scope>
    <source>
        <strain evidence="2">Hsosn_3</strain>
        <tissue evidence="2">Leaf</tissue>
    </source>
</reference>
<dbReference type="InterPro" id="IPR018289">
    <property type="entry name" value="MULE_transposase_dom"/>
</dbReference>
<evidence type="ECO:0000313" key="3">
    <source>
        <dbReference type="Proteomes" id="UP001237642"/>
    </source>
</evidence>
<accession>A0AAD8N5K8</accession>
<keyword evidence="3" id="KW-1185">Reference proteome</keyword>
<feature type="domain" description="MULE transposase" evidence="1">
    <location>
        <begin position="74"/>
        <end position="170"/>
    </location>
</feature>
<sequence length="190" mass="21488">MTISSRNIVYDGAKVNIGCSKIFCFAKENFGGYSNETSEGFYYACDVDSAGHLTKLSWAYAIGRRNFEIYGDDVSFDATFDINKYNMIFAPFTGVDKHDRCVTFAACLLSQESVTDYTWAFHHFVKAMRRNLVVIVTNQCAAMKVAIPDVFSDGNGLIASKHRLCMWHITGKFPVKLGNRLFKETDFMEK</sequence>
<dbReference type="PANTHER" id="PTHR47718">
    <property type="entry name" value="OS01G0519700 PROTEIN"/>
    <property type="match status" value="1"/>
</dbReference>
<name>A0AAD8N5K8_9APIA</name>
<reference evidence="2" key="2">
    <citation type="submission" date="2023-05" db="EMBL/GenBank/DDBJ databases">
        <authorList>
            <person name="Schelkunov M.I."/>
        </authorList>
    </citation>
    <scope>NUCLEOTIDE SEQUENCE</scope>
    <source>
        <strain evidence="2">Hsosn_3</strain>
        <tissue evidence="2">Leaf</tissue>
    </source>
</reference>
<comment type="caution">
    <text evidence="2">The sequence shown here is derived from an EMBL/GenBank/DDBJ whole genome shotgun (WGS) entry which is preliminary data.</text>
</comment>
<dbReference type="PANTHER" id="PTHR47718:SF18">
    <property type="entry name" value="PROTEIN FAR1-RELATED SEQUENCE 5-LIKE"/>
    <property type="match status" value="1"/>
</dbReference>
<dbReference type="EMBL" id="JAUIZM010000002">
    <property type="protein sequence ID" value="KAK1397609.1"/>
    <property type="molecule type" value="Genomic_DNA"/>
</dbReference>
<organism evidence="2 3">
    <name type="scientific">Heracleum sosnowskyi</name>
    <dbReference type="NCBI Taxonomy" id="360622"/>
    <lineage>
        <taxon>Eukaryota</taxon>
        <taxon>Viridiplantae</taxon>
        <taxon>Streptophyta</taxon>
        <taxon>Embryophyta</taxon>
        <taxon>Tracheophyta</taxon>
        <taxon>Spermatophyta</taxon>
        <taxon>Magnoliopsida</taxon>
        <taxon>eudicotyledons</taxon>
        <taxon>Gunneridae</taxon>
        <taxon>Pentapetalae</taxon>
        <taxon>asterids</taxon>
        <taxon>campanulids</taxon>
        <taxon>Apiales</taxon>
        <taxon>Apiaceae</taxon>
        <taxon>Apioideae</taxon>
        <taxon>apioid superclade</taxon>
        <taxon>Tordylieae</taxon>
        <taxon>Tordyliinae</taxon>
        <taxon>Heracleum</taxon>
    </lineage>
</organism>
<gene>
    <name evidence="2" type="ORF">POM88_007472</name>
</gene>
<protein>
    <recommendedName>
        <fullName evidence="1">MULE transposase domain-containing protein</fullName>
    </recommendedName>
</protein>
<proteinExistence type="predicted"/>